<evidence type="ECO:0000256" key="1">
    <source>
        <dbReference type="SAM" id="Coils"/>
    </source>
</evidence>
<dbReference type="KEGG" id="vg:40085837"/>
<accession>A0A218M312</accession>
<reference evidence="2 3" key="1">
    <citation type="submission" date="2017-08" db="EMBL/GenBank/DDBJ databases">
        <title>Characterization and complete genome sequence of novel bacteriophage infecting the causal agent of bacterial fruit blotch, Acidovorax citrulli.</title>
        <authorList>
            <person name="Midani A.R."/>
            <person name="Park S.-H."/>
            <person name="Choi T.-J."/>
        </authorList>
    </citation>
    <scope>NUCLEOTIDE SEQUENCE [LARGE SCALE GENOMIC DNA]</scope>
</reference>
<dbReference type="EMBL" id="KY979132">
    <property type="protein sequence ID" value="ASD50433.1"/>
    <property type="molecule type" value="Genomic_DNA"/>
</dbReference>
<keyword evidence="1" id="KW-0175">Coiled coil</keyword>
<dbReference type="Proteomes" id="UP000224101">
    <property type="component" value="Segment"/>
</dbReference>
<feature type="coiled-coil region" evidence="1">
    <location>
        <begin position="40"/>
        <end position="67"/>
    </location>
</feature>
<proteinExistence type="predicted"/>
<organism evidence="2 3">
    <name type="scientific">Acidovorax phage ACP17</name>
    <dbReference type="NCBI Taxonomy" id="2010329"/>
    <lineage>
        <taxon>Viruses</taxon>
        <taxon>Duplodnaviria</taxon>
        <taxon>Heunggongvirae</taxon>
        <taxon>Uroviricota</taxon>
        <taxon>Caudoviricetes</taxon>
        <taxon>Busanvirus</taxon>
        <taxon>Busanvirus ACP17</taxon>
    </lineage>
</organism>
<evidence type="ECO:0000313" key="3">
    <source>
        <dbReference type="Proteomes" id="UP000224101"/>
    </source>
</evidence>
<dbReference type="GeneID" id="40085837"/>
<sequence length="337" mass="37008">MTPEFFTAKQASAEIDKVLAEYGMPQAPLLAAGAGFEAARRLFQSAYADLQETIKTLEEDVRHRQAAIALLESHIGDDVWRWQGDGSDNLKSMGNQMAVLISASDLRKISCTDIMLDVVPGLDGMGYEVYAKSADQVADKLSETFQELEDWQLGIKSIPIRDRLFKLLEGVSVSTDVSTSEATAHHRYFGNVTVVQEDPFDKLGLTLLVQDAEPNFKPQPGLTVRVVSRPESNGKRNWYADIVRSEPWKGLAGTAGGVSIAHGELWNRVAYAAERARFLLGERDTEPYILDYSEDIQTPEGWKGERGRGASFNPAEGSPLTAIQMAAVIAARDSEGK</sequence>
<dbReference type="RefSeq" id="YP_009609752.1">
    <property type="nucleotide sequence ID" value="NC_041997.1"/>
</dbReference>
<protein>
    <submittedName>
        <fullName evidence="2">Uncharacterized protein</fullName>
    </submittedName>
</protein>
<keyword evidence="3" id="KW-1185">Reference proteome</keyword>
<evidence type="ECO:0000313" key="2">
    <source>
        <dbReference type="EMBL" id="ASD50433.1"/>
    </source>
</evidence>
<name>A0A218M312_9CAUD</name>